<dbReference type="EMBL" id="DSBW01000024">
    <property type="protein sequence ID" value="HED30290.1"/>
    <property type="molecule type" value="Genomic_DNA"/>
</dbReference>
<comment type="caution">
    <text evidence="1">The sequence shown here is derived from an EMBL/GenBank/DDBJ whole genome shotgun (WGS) entry which is preliminary data.</text>
</comment>
<dbReference type="AlphaFoldDB" id="A0A831SS00"/>
<organism evidence="1">
    <name type="scientific">Prosthecochloris aestuarii</name>
    <dbReference type="NCBI Taxonomy" id="1102"/>
    <lineage>
        <taxon>Bacteria</taxon>
        <taxon>Pseudomonadati</taxon>
        <taxon>Chlorobiota</taxon>
        <taxon>Chlorobiia</taxon>
        <taxon>Chlorobiales</taxon>
        <taxon>Chlorobiaceae</taxon>
        <taxon>Prosthecochloris</taxon>
    </lineage>
</organism>
<accession>A0A831SS00</accession>
<protein>
    <recommendedName>
        <fullName evidence="2">Type II secretion system protein GspG C-terminal domain-containing protein</fullName>
    </recommendedName>
</protein>
<gene>
    <name evidence="1" type="ORF">ENN50_01085</name>
</gene>
<name>A0A831SS00_PROAE</name>
<proteinExistence type="predicted"/>
<evidence type="ECO:0000313" key="1">
    <source>
        <dbReference type="EMBL" id="HED30290.1"/>
    </source>
</evidence>
<sequence length="133" mass="14731">MRLAGKGWILAIAVSLLVAAAVVRGLVMIGPIDEQRSRKFDQRRLSDLQRIASAAELYYRTYDELPDSLGVLETLPGSASLLDPESGKPYTYRPVSADSYELCAVFALESDESTALRWSHKAGPACFRLKVRR</sequence>
<dbReference type="Proteomes" id="UP000886335">
    <property type="component" value="Unassembled WGS sequence"/>
</dbReference>
<evidence type="ECO:0008006" key="2">
    <source>
        <dbReference type="Google" id="ProtNLM"/>
    </source>
</evidence>
<reference evidence="1" key="1">
    <citation type="journal article" date="2020" name="mSystems">
        <title>Genome- and Community-Level Interaction Insights into Carbon Utilization and Element Cycling Functions of Hydrothermarchaeota in Hydrothermal Sediment.</title>
        <authorList>
            <person name="Zhou Z."/>
            <person name="Liu Y."/>
            <person name="Xu W."/>
            <person name="Pan J."/>
            <person name="Luo Z.H."/>
            <person name="Li M."/>
        </authorList>
    </citation>
    <scope>NUCLEOTIDE SEQUENCE [LARGE SCALE GENOMIC DNA]</scope>
    <source>
        <strain evidence="1">SpSt-1181</strain>
    </source>
</reference>